<dbReference type="Proteomes" id="UP001597277">
    <property type="component" value="Unassembled WGS sequence"/>
</dbReference>
<proteinExistence type="predicted"/>
<comment type="caution">
    <text evidence="3">The sequence shown here is derived from an EMBL/GenBank/DDBJ whole genome shotgun (WGS) entry which is preliminary data.</text>
</comment>
<dbReference type="Gene3D" id="2.30.110.10">
    <property type="entry name" value="Electron Transport, Fmn-binding Protein, Chain A"/>
    <property type="match status" value="1"/>
</dbReference>
<dbReference type="EMBL" id="JBHUEE010000011">
    <property type="protein sequence ID" value="MFD1719558.1"/>
    <property type="molecule type" value="Genomic_DNA"/>
</dbReference>
<gene>
    <name evidence="3" type="ORF">ACFSE6_17070</name>
</gene>
<dbReference type="EC" id="1.-.-.-" evidence="3"/>
<evidence type="ECO:0000313" key="4">
    <source>
        <dbReference type="Proteomes" id="UP001597277"/>
    </source>
</evidence>
<keyword evidence="1 3" id="KW-0560">Oxidoreductase</keyword>
<dbReference type="SUPFAM" id="SSF50475">
    <property type="entry name" value="FMN-binding split barrel"/>
    <property type="match status" value="1"/>
</dbReference>
<accession>A0ABW4L7Z1</accession>
<dbReference type="PANTHER" id="PTHR35176">
    <property type="entry name" value="HEME OXYGENASE HI_0854-RELATED"/>
    <property type="match status" value="1"/>
</dbReference>
<name>A0ABW4L7Z1_9MICO</name>
<keyword evidence="4" id="KW-1185">Reference proteome</keyword>
<dbReference type="InterPro" id="IPR052019">
    <property type="entry name" value="F420H2_bilvrd_red/Heme_oxyg"/>
</dbReference>
<feature type="domain" description="Pyridoxamine 5'-phosphate oxidase N-terminal" evidence="2">
    <location>
        <begin position="16"/>
        <end position="135"/>
    </location>
</feature>
<sequence>MELAHALDIAGARSQAVAVTMRRDGRPQLSNVSQHTDGDGIIRVSVTADRAKYHNVRREPWAAIHVNGPDFWSYVVLEGPAEVTPPAAAPDDDVVEELVRLYRDLAGEHPDWDDYRRAMVADDRAVLRVRPERAYGLPPQG</sequence>
<reference evidence="4" key="1">
    <citation type="journal article" date="2019" name="Int. J. Syst. Evol. Microbiol.">
        <title>The Global Catalogue of Microorganisms (GCM) 10K type strain sequencing project: providing services to taxonomists for standard genome sequencing and annotation.</title>
        <authorList>
            <consortium name="The Broad Institute Genomics Platform"/>
            <consortium name="The Broad Institute Genome Sequencing Center for Infectious Disease"/>
            <person name="Wu L."/>
            <person name="Ma J."/>
        </authorList>
    </citation>
    <scope>NUCLEOTIDE SEQUENCE [LARGE SCALE GENOMIC DNA]</scope>
    <source>
        <strain evidence="4">JCM 17130</strain>
    </source>
</reference>
<dbReference type="InterPro" id="IPR011576">
    <property type="entry name" value="Pyridox_Oxase_N"/>
</dbReference>
<dbReference type="InterPro" id="IPR019920">
    <property type="entry name" value="F420-binding_dom_put"/>
</dbReference>
<evidence type="ECO:0000256" key="1">
    <source>
        <dbReference type="ARBA" id="ARBA00023002"/>
    </source>
</evidence>
<dbReference type="GO" id="GO:0016491">
    <property type="term" value="F:oxidoreductase activity"/>
    <property type="evidence" value="ECO:0007669"/>
    <property type="project" value="UniProtKB-KW"/>
</dbReference>
<protein>
    <submittedName>
        <fullName evidence="3">PPOX class F420-dependent oxidoreductase</fullName>
        <ecNumber evidence="3">1.-.-.-</ecNumber>
    </submittedName>
</protein>
<evidence type="ECO:0000259" key="2">
    <source>
        <dbReference type="Pfam" id="PF01243"/>
    </source>
</evidence>
<dbReference type="PANTHER" id="PTHR35176:SF2">
    <property type="entry name" value="F420H(2)-DEPENDENT REDUCTASE RV1155"/>
    <property type="match status" value="1"/>
</dbReference>
<evidence type="ECO:0000313" key="3">
    <source>
        <dbReference type="EMBL" id="MFD1719558.1"/>
    </source>
</evidence>
<dbReference type="NCBIfam" id="TIGR03618">
    <property type="entry name" value="Rv1155_F420"/>
    <property type="match status" value="1"/>
</dbReference>
<organism evidence="3 4">
    <name type="scientific">Georgenia deserti</name>
    <dbReference type="NCBI Taxonomy" id="2093781"/>
    <lineage>
        <taxon>Bacteria</taxon>
        <taxon>Bacillati</taxon>
        <taxon>Actinomycetota</taxon>
        <taxon>Actinomycetes</taxon>
        <taxon>Micrococcales</taxon>
        <taxon>Bogoriellaceae</taxon>
        <taxon>Georgenia</taxon>
    </lineage>
</organism>
<dbReference type="RefSeq" id="WP_388010098.1">
    <property type="nucleotide sequence ID" value="NZ_JBHUEE010000011.1"/>
</dbReference>
<dbReference type="Pfam" id="PF01243">
    <property type="entry name" value="PNPOx_N"/>
    <property type="match status" value="1"/>
</dbReference>
<dbReference type="InterPro" id="IPR012349">
    <property type="entry name" value="Split_barrel_FMN-bd"/>
</dbReference>